<dbReference type="EMBL" id="GGEC01005759">
    <property type="protein sequence ID" value="MBW86242.1"/>
    <property type="molecule type" value="Transcribed_RNA"/>
</dbReference>
<dbReference type="AlphaFoldDB" id="A0A2P2IYF2"/>
<name>A0A2P2IYF2_RHIMU</name>
<organism evidence="1">
    <name type="scientific">Rhizophora mucronata</name>
    <name type="common">Asiatic mangrove</name>
    <dbReference type="NCBI Taxonomy" id="61149"/>
    <lineage>
        <taxon>Eukaryota</taxon>
        <taxon>Viridiplantae</taxon>
        <taxon>Streptophyta</taxon>
        <taxon>Embryophyta</taxon>
        <taxon>Tracheophyta</taxon>
        <taxon>Spermatophyta</taxon>
        <taxon>Magnoliopsida</taxon>
        <taxon>eudicotyledons</taxon>
        <taxon>Gunneridae</taxon>
        <taxon>Pentapetalae</taxon>
        <taxon>rosids</taxon>
        <taxon>fabids</taxon>
        <taxon>Malpighiales</taxon>
        <taxon>Rhizophoraceae</taxon>
        <taxon>Rhizophora</taxon>
    </lineage>
</organism>
<protein>
    <submittedName>
        <fullName evidence="1">Uncharacterized protein MANES_14G000600</fullName>
    </submittedName>
</protein>
<sequence>MQLISMSISSLPSYQDIGATLQALQRSRLPCLCSCQKISRSTSEGTISSCLKF</sequence>
<proteinExistence type="predicted"/>
<reference evidence="1" key="1">
    <citation type="submission" date="2018-02" db="EMBL/GenBank/DDBJ databases">
        <title>Rhizophora mucronata_Transcriptome.</title>
        <authorList>
            <person name="Meera S.P."/>
            <person name="Sreeshan A."/>
            <person name="Augustine A."/>
        </authorList>
    </citation>
    <scope>NUCLEOTIDE SEQUENCE</scope>
    <source>
        <tissue evidence="1">Leaf</tissue>
    </source>
</reference>
<accession>A0A2P2IYF2</accession>
<evidence type="ECO:0000313" key="1">
    <source>
        <dbReference type="EMBL" id="MBW86242.1"/>
    </source>
</evidence>